<protein>
    <recommendedName>
        <fullName evidence="1">Aminotransferase-like plant mobile domain-containing protein</fullName>
    </recommendedName>
</protein>
<organism evidence="2">
    <name type="scientific">Sesamum radiatum</name>
    <name type="common">Black benniseed</name>
    <dbReference type="NCBI Taxonomy" id="300843"/>
    <lineage>
        <taxon>Eukaryota</taxon>
        <taxon>Viridiplantae</taxon>
        <taxon>Streptophyta</taxon>
        <taxon>Embryophyta</taxon>
        <taxon>Tracheophyta</taxon>
        <taxon>Spermatophyta</taxon>
        <taxon>Magnoliopsida</taxon>
        <taxon>eudicotyledons</taxon>
        <taxon>Gunneridae</taxon>
        <taxon>Pentapetalae</taxon>
        <taxon>asterids</taxon>
        <taxon>lamiids</taxon>
        <taxon>Lamiales</taxon>
        <taxon>Pedaliaceae</taxon>
        <taxon>Sesamum</taxon>
    </lineage>
</organism>
<comment type="caution">
    <text evidence="2">The sequence shown here is derived from an EMBL/GenBank/DDBJ whole genome shotgun (WGS) entry which is preliminary data.</text>
</comment>
<dbReference type="AlphaFoldDB" id="A0AAW2RE49"/>
<reference evidence="2" key="2">
    <citation type="journal article" date="2024" name="Plant">
        <title>Genomic evolution and insights into agronomic trait innovations of Sesamum species.</title>
        <authorList>
            <person name="Miao H."/>
            <person name="Wang L."/>
            <person name="Qu L."/>
            <person name="Liu H."/>
            <person name="Sun Y."/>
            <person name="Le M."/>
            <person name="Wang Q."/>
            <person name="Wei S."/>
            <person name="Zheng Y."/>
            <person name="Lin W."/>
            <person name="Duan Y."/>
            <person name="Cao H."/>
            <person name="Xiong S."/>
            <person name="Wang X."/>
            <person name="Wei L."/>
            <person name="Li C."/>
            <person name="Ma Q."/>
            <person name="Ju M."/>
            <person name="Zhao R."/>
            <person name="Li G."/>
            <person name="Mu C."/>
            <person name="Tian Q."/>
            <person name="Mei H."/>
            <person name="Zhang T."/>
            <person name="Gao T."/>
            <person name="Zhang H."/>
        </authorList>
    </citation>
    <scope>NUCLEOTIDE SEQUENCE</scope>
    <source>
        <strain evidence="2">G02</strain>
    </source>
</reference>
<dbReference type="InterPro" id="IPR019557">
    <property type="entry name" value="AminoTfrase-like_pln_mobile"/>
</dbReference>
<feature type="domain" description="Aminotransferase-like plant mobile" evidence="1">
    <location>
        <begin position="103"/>
        <end position="172"/>
    </location>
</feature>
<reference evidence="2" key="1">
    <citation type="submission" date="2020-06" db="EMBL/GenBank/DDBJ databases">
        <authorList>
            <person name="Li T."/>
            <person name="Hu X."/>
            <person name="Zhang T."/>
            <person name="Song X."/>
            <person name="Zhang H."/>
            <person name="Dai N."/>
            <person name="Sheng W."/>
            <person name="Hou X."/>
            <person name="Wei L."/>
        </authorList>
    </citation>
    <scope>NUCLEOTIDE SEQUENCE</scope>
    <source>
        <strain evidence="2">G02</strain>
        <tissue evidence="2">Leaf</tissue>
    </source>
</reference>
<gene>
    <name evidence="2" type="ORF">Sradi_3148100</name>
</gene>
<sequence>MKGYLYDEVVPSALALTGADEKGGRFIPRSSKYLLYAYHLLQGPDDERCSNVSIDKWVKFWSKKTIKYHLPPHKKNKMVRPKSTHNPLGVIPIHNRWSTTEETLFEKLCIEGNLKEEVYLVAYLACWLCTFVLPGKDVNSILASAFKMESMMASGRRVSLAIPVLASIYEDLK</sequence>
<accession>A0AAW2RE49</accession>
<name>A0AAW2RE49_SESRA</name>
<evidence type="ECO:0000313" key="2">
    <source>
        <dbReference type="EMBL" id="KAL0378426.1"/>
    </source>
</evidence>
<dbReference type="EMBL" id="JACGWJ010000013">
    <property type="protein sequence ID" value="KAL0378426.1"/>
    <property type="molecule type" value="Genomic_DNA"/>
</dbReference>
<proteinExistence type="predicted"/>
<evidence type="ECO:0000259" key="1">
    <source>
        <dbReference type="Pfam" id="PF10536"/>
    </source>
</evidence>
<dbReference type="Pfam" id="PF10536">
    <property type="entry name" value="PMD"/>
    <property type="match status" value="1"/>
</dbReference>